<dbReference type="InterPro" id="IPR003409">
    <property type="entry name" value="MORN"/>
</dbReference>
<gene>
    <name evidence="3" type="ORF">PBRA_007770</name>
</gene>
<dbReference type="Pfam" id="PF02493">
    <property type="entry name" value="MORN"/>
    <property type="match status" value="4"/>
</dbReference>
<dbReference type="EMBL" id="CDSF01000096">
    <property type="protein sequence ID" value="CEP00036.1"/>
    <property type="molecule type" value="Genomic_DNA"/>
</dbReference>
<dbReference type="OrthoDB" id="437960at2759"/>
<organism evidence="3 4">
    <name type="scientific">Plasmodiophora brassicae</name>
    <name type="common">Clubroot disease agent</name>
    <dbReference type="NCBI Taxonomy" id="37360"/>
    <lineage>
        <taxon>Eukaryota</taxon>
        <taxon>Sar</taxon>
        <taxon>Rhizaria</taxon>
        <taxon>Endomyxa</taxon>
        <taxon>Phytomyxea</taxon>
        <taxon>Plasmodiophorida</taxon>
        <taxon>Plasmodiophoridae</taxon>
        <taxon>Plasmodiophora</taxon>
    </lineage>
</organism>
<proteinExistence type="predicted"/>
<protein>
    <recommendedName>
        <fullName evidence="5">MORN repeat-containing protein 5</fullName>
    </recommendedName>
</protein>
<feature type="compositionally biased region" description="Basic residues" evidence="2">
    <location>
        <begin position="165"/>
        <end position="175"/>
    </location>
</feature>
<name>A0A0G4IY94_PLABS</name>
<dbReference type="Gene3D" id="2.20.110.10">
    <property type="entry name" value="Histone H3 K4-specific methyltransferase SET7/9 N-terminal domain"/>
    <property type="match status" value="2"/>
</dbReference>
<dbReference type="STRING" id="37360.A0A0G4IY94"/>
<dbReference type="PANTHER" id="PTHR43215">
    <property type="entry name" value="RADIAL SPOKE HEAD 1 HOMOLOG"/>
    <property type="match status" value="1"/>
</dbReference>
<dbReference type="AlphaFoldDB" id="A0A0G4IY94"/>
<dbReference type="SUPFAM" id="SSF82185">
    <property type="entry name" value="Histone H3 K4-specific methyltransferase SET7/9 N-terminal domain"/>
    <property type="match status" value="1"/>
</dbReference>
<feature type="region of interest" description="Disordered" evidence="2">
    <location>
        <begin position="145"/>
        <end position="175"/>
    </location>
</feature>
<evidence type="ECO:0000313" key="3">
    <source>
        <dbReference type="EMBL" id="CEP00036.1"/>
    </source>
</evidence>
<dbReference type="Proteomes" id="UP000039324">
    <property type="component" value="Unassembled WGS sequence"/>
</dbReference>
<keyword evidence="4" id="KW-1185">Reference proteome</keyword>
<dbReference type="SMART" id="SM00698">
    <property type="entry name" value="MORN"/>
    <property type="match status" value="3"/>
</dbReference>
<accession>A0A0G4IY94</accession>
<evidence type="ECO:0000313" key="4">
    <source>
        <dbReference type="Proteomes" id="UP000039324"/>
    </source>
</evidence>
<evidence type="ECO:0000256" key="2">
    <source>
        <dbReference type="SAM" id="MobiDB-lite"/>
    </source>
</evidence>
<keyword evidence="1" id="KW-0677">Repeat</keyword>
<dbReference type="OMA" id="WMANRTA"/>
<sequence>MAPHGCGRFTVPGKWVYSGQWQNGRRHGEGKYMQADGSYSYHGRFKHGNPFGYGVAIHGDGWRYEGHWVNGKRHGQGKWTDTEGQVLEGQWHQNRLHGRGRATGLADGRSLDGQFTKVFDARAQLLIRYTDWTSKRDTLHALAAPRRLQRDENNADGGQPGGRSFPKRARLAISS</sequence>
<evidence type="ECO:0000256" key="1">
    <source>
        <dbReference type="ARBA" id="ARBA00022737"/>
    </source>
</evidence>
<dbReference type="PANTHER" id="PTHR43215:SF14">
    <property type="entry name" value="RADIAL SPOKE HEAD 1 HOMOLOG"/>
    <property type="match status" value="1"/>
</dbReference>
<evidence type="ECO:0008006" key="5">
    <source>
        <dbReference type="Google" id="ProtNLM"/>
    </source>
</evidence>
<reference evidence="3 4" key="1">
    <citation type="submission" date="2015-02" db="EMBL/GenBank/DDBJ databases">
        <authorList>
            <person name="Chooi Y.-H."/>
        </authorList>
    </citation>
    <scope>NUCLEOTIDE SEQUENCE [LARGE SCALE GENOMIC DNA]</scope>
    <source>
        <strain evidence="3">E3</strain>
    </source>
</reference>